<keyword evidence="2 3" id="KW-0040">ANK repeat</keyword>
<evidence type="ECO:0000313" key="6">
    <source>
        <dbReference type="Proteomes" id="UP000039324"/>
    </source>
</evidence>
<dbReference type="Pfam" id="PF12796">
    <property type="entry name" value="Ank_2"/>
    <property type="match status" value="2"/>
</dbReference>
<keyword evidence="6" id="KW-1185">Reference proteome</keyword>
<dbReference type="InterPro" id="IPR002110">
    <property type="entry name" value="Ankyrin_rpt"/>
</dbReference>
<keyword evidence="4" id="KW-0732">Signal</keyword>
<feature type="signal peptide" evidence="4">
    <location>
        <begin position="1"/>
        <end position="25"/>
    </location>
</feature>
<dbReference type="SUPFAM" id="SSF48403">
    <property type="entry name" value="Ankyrin repeat"/>
    <property type="match status" value="1"/>
</dbReference>
<protein>
    <submittedName>
        <fullName evidence="5">Uncharacterized protein</fullName>
    </submittedName>
</protein>
<keyword evidence="1" id="KW-0677">Repeat</keyword>
<dbReference type="PANTHER" id="PTHR24193">
    <property type="entry name" value="ANKYRIN REPEAT PROTEIN"/>
    <property type="match status" value="1"/>
</dbReference>
<dbReference type="InterPro" id="IPR011333">
    <property type="entry name" value="SKP1/BTB/POZ_sf"/>
</dbReference>
<dbReference type="EMBL" id="CDSF01000057">
    <property type="protein sequence ID" value="CEO96409.1"/>
    <property type="molecule type" value="Genomic_DNA"/>
</dbReference>
<name>A0A0G4IMN4_PLABS</name>
<dbReference type="Pfam" id="PF00023">
    <property type="entry name" value="Ank"/>
    <property type="match status" value="2"/>
</dbReference>
<dbReference type="Proteomes" id="UP000039324">
    <property type="component" value="Unassembled WGS sequence"/>
</dbReference>
<dbReference type="GO" id="GO:0005634">
    <property type="term" value="C:nucleus"/>
    <property type="evidence" value="ECO:0007669"/>
    <property type="project" value="TreeGrafter"/>
</dbReference>
<feature type="repeat" description="ANK" evidence="3">
    <location>
        <begin position="299"/>
        <end position="320"/>
    </location>
</feature>
<evidence type="ECO:0000256" key="1">
    <source>
        <dbReference type="ARBA" id="ARBA00022737"/>
    </source>
</evidence>
<accession>A0A0G4IMN4</accession>
<dbReference type="OrthoDB" id="426293at2759"/>
<feature type="chain" id="PRO_5005193363" evidence="4">
    <location>
        <begin position="26"/>
        <end position="512"/>
    </location>
</feature>
<dbReference type="InterPro" id="IPR050663">
    <property type="entry name" value="Ankyrin-SOCS_Box"/>
</dbReference>
<proteinExistence type="predicted"/>
<dbReference type="PANTHER" id="PTHR24193:SF121">
    <property type="entry name" value="ADA2A-CONTAINING COMPLEX COMPONENT 3, ISOFORM D"/>
    <property type="match status" value="1"/>
</dbReference>
<organism evidence="5 6">
    <name type="scientific">Plasmodiophora brassicae</name>
    <name type="common">Clubroot disease agent</name>
    <dbReference type="NCBI Taxonomy" id="37360"/>
    <lineage>
        <taxon>Eukaryota</taxon>
        <taxon>Sar</taxon>
        <taxon>Rhizaria</taxon>
        <taxon>Endomyxa</taxon>
        <taxon>Phytomyxea</taxon>
        <taxon>Plasmodiophorida</taxon>
        <taxon>Plasmodiophoridae</taxon>
        <taxon>Plasmodiophora</taxon>
    </lineage>
</organism>
<dbReference type="PROSITE" id="PS50297">
    <property type="entry name" value="ANK_REP_REGION"/>
    <property type="match status" value="3"/>
</dbReference>
<evidence type="ECO:0000313" key="5">
    <source>
        <dbReference type="EMBL" id="CEO96409.1"/>
    </source>
</evidence>
<dbReference type="InterPro" id="IPR036770">
    <property type="entry name" value="Ankyrin_rpt-contain_sf"/>
</dbReference>
<reference evidence="5 6" key="1">
    <citation type="submission" date="2015-02" db="EMBL/GenBank/DDBJ databases">
        <authorList>
            <person name="Chooi Y.-H."/>
        </authorList>
    </citation>
    <scope>NUCLEOTIDE SEQUENCE [LARGE SCALE GENOMIC DNA]</scope>
    <source>
        <strain evidence="5">E3</strain>
    </source>
</reference>
<dbReference type="PROSITE" id="PS50088">
    <property type="entry name" value="ANK_REPEAT"/>
    <property type="match status" value="3"/>
</dbReference>
<feature type="repeat" description="ANK" evidence="3">
    <location>
        <begin position="231"/>
        <end position="253"/>
    </location>
</feature>
<dbReference type="Gene3D" id="1.25.40.20">
    <property type="entry name" value="Ankyrin repeat-containing domain"/>
    <property type="match status" value="3"/>
</dbReference>
<evidence type="ECO:0000256" key="4">
    <source>
        <dbReference type="SAM" id="SignalP"/>
    </source>
</evidence>
<evidence type="ECO:0000256" key="2">
    <source>
        <dbReference type="ARBA" id="ARBA00023043"/>
    </source>
</evidence>
<dbReference type="GO" id="GO:0000976">
    <property type="term" value="F:transcription cis-regulatory region binding"/>
    <property type="evidence" value="ECO:0007669"/>
    <property type="project" value="TreeGrafter"/>
</dbReference>
<dbReference type="GO" id="GO:0045944">
    <property type="term" value="P:positive regulation of transcription by RNA polymerase II"/>
    <property type="evidence" value="ECO:0007669"/>
    <property type="project" value="TreeGrafter"/>
</dbReference>
<dbReference type="Gene3D" id="3.30.710.10">
    <property type="entry name" value="Potassium Channel Kv1.1, Chain A"/>
    <property type="match status" value="1"/>
</dbReference>
<feature type="repeat" description="ANK" evidence="3">
    <location>
        <begin position="265"/>
        <end position="288"/>
    </location>
</feature>
<evidence type="ECO:0000256" key="3">
    <source>
        <dbReference type="PROSITE-ProRule" id="PRU00023"/>
    </source>
</evidence>
<dbReference type="SMART" id="SM00248">
    <property type="entry name" value="ANK"/>
    <property type="match status" value="8"/>
</dbReference>
<sequence>MAVGHPGHASLLIAVAVVVGGAIDAATLRSIDHVDFIVDTSSAVAHSRVLAGWLGMDVLGDAGVPMFLPNVNSVELQAIVLFINTTTLDDVDRAAQWVEDRFSTAAIEPLCRLLLAAHYLDLRAMLVAIASTKRARNDISAMRELVPADALGNEFAVISRLVHIRCAFDHTAIVRHIRQAVVLGHCTSFVNDAQWGMFKNVLHWGARLGDDALVGLLVNLPGVDVNAPDRCGCAPLHAASALGHTHVVRLLLNAPGIDANARTHYDEAPLHWAAAKGHADIVDLLLRHPSIDVNACDRFQRAPLHLAALNGHASVVRLLVGAPEINVMARNSADSTPLHDAVDSVHDGVVQVLLNATGINVNAYDDRRMTPLHRALQKMPSNDAAYDLQRRIVRLLLNATGVDVNARDDYQRTPLHWAARHYVVDMLMDASGIDVNARDVHQMTPLHRAVRKTCYNYAAYERQRRTVELLLSLPGINVGAKDYRHRTALDVARRNRSHYFVFLLTCFRFISM</sequence>
<dbReference type="STRING" id="37360.A0A0G4IMN4"/>
<gene>
    <name evidence="5" type="ORF">PBRA_005080</name>
</gene>
<dbReference type="AlphaFoldDB" id="A0A0G4IMN4"/>